<keyword evidence="8" id="KW-0007">Acetylation</keyword>
<evidence type="ECO:0000256" key="10">
    <source>
        <dbReference type="ARBA" id="ARBA00023163"/>
    </source>
</evidence>
<dbReference type="PANTHER" id="PTHR10615:SF219">
    <property type="entry name" value="HISTONE ACETYLTRANSFERASE KAT5"/>
    <property type="match status" value="1"/>
</dbReference>
<protein>
    <recommendedName>
        <fullName evidence="3">histone acetyltransferase</fullName>
        <ecNumber evidence="3">2.3.1.48</ecNumber>
    </recommendedName>
</protein>
<comment type="similarity">
    <text evidence="2">Belongs to the MYST (SAS/MOZ) family.</text>
</comment>
<keyword evidence="4" id="KW-0808">Transferase</keyword>
<dbReference type="Gene3D" id="3.30.60.60">
    <property type="entry name" value="N-acetyl transferase-like"/>
    <property type="match status" value="1"/>
</dbReference>
<dbReference type="EMBL" id="MU155329">
    <property type="protein sequence ID" value="KAF9475509.1"/>
    <property type="molecule type" value="Genomic_DNA"/>
</dbReference>
<dbReference type="GO" id="GO:0005634">
    <property type="term" value="C:nucleus"/>
    <property type="evidence" value="ECO:0007669"/>
    <property type="project" value="UniProtKB-SubCell"/>
</dbReference>
<evidence type="ECO:0000256" key="8">
    <source>
        <dbReference type="ARBA" id="ARBA00022990"/>
    </source>
</evidence>
<feature type="active site" description="Proton donor/acceptor" evidence="13">
    <location>
        <position position="337"/>
    </location>
</feature>
<dbReference type="PANTHER" id="PTHR10615">
    <property type="entry name" value="HISTONE ACETYLTRANSFERASE"/>
    <property type="match status" value="1"/>
</dbReference>
<dbReference type="GO" id="GO:0046972">
    <property type="term" value="F:histone H4K16 acetyltransferase activity"/>
    <property type="evidence" value="ECO:0007669"/>
    <property type="project" value="TreeGrafter"/>
</dbReference>
<dbReference type="AlphaFoldDB" id="A0A9P6CWS3"/>
<evidence type="ECO:0000256" key="12">
    <source>
        <dbReference type="ARBA" id="ARBA00023315"/>
    </source>
</evidence>
<evidence type="ECO:0000256" key="2">
    <source>
        <dbReference type="ARBA" id="ARBA00010107"/>
    </source>
</evidence>
<dbReference type="OrthoDB" id="787137at2759"/>
<organism evidence="16 17">
    <name type="scientific">Pholiota conissans</name>
    <dbReference type="NCBI Taxonomy" id="109636"/>
    <lineage>
        <taxon>Eukaryota</taxon>
        <taxon>Fungi</taxon>
        <taxon>Dikarya</taxon>
        <taxon>Basidiomycota</taxon>
        <taxon>Agaricomycotina</taxon>
        <taxon>Agaricomycetes</taxon>
        <taxon>Agaricomycetidae</taxon>
        <taxon>Agaricales</taxon>
        <taxon>Agaricineae</taxon>
        <taxon>Strophariaceae</taxon>
        <taxon>Pholiota</taxon>
    </lineage>
</organism>
<feature type="region of interest" description="Disordered" evidence="14">
    <location>
        <begin position="56"/>
        <end position="98"/>
    </location>
</feature>
<evidence type="ECO:0000259" key="15">
    <source>
        <dbReference type="PROSITE" id="PS51726"/>
    </source>
</evidence>
<keyword evidence="17" id="KW-1185">Reference proteome</keyword>
<keyword evidence="10" id="KW-0804">Transcription</keyword>
<dbReference type="Proteomes" id="UP000807469">
    <property type="component" value="Unassembled WGS sequence"/>
</dbReference>
<dbReference type="GO" id="GO:0008270">
    <property type="term" value="F:zinc ion binding"/>
    <property type="evidence" value="ECO:0007669"/>
    <property type="project" value="UniProtKB-KW"/>
</dbReference>
<evidence type="ECO:0000256" key="5">
    <source>
        <dbReference type="ARBA" id="ARBA00022723"/>
    </source>
</evidence>
<evidence type="ECO:0000256" key="13">
    <source>
        <dbReference type="PIRSR" id="PIRSR602717-51"/>
    </source>
</evidence>
<keyword evidence="12" id="KW-0012">Acyltransferase</keyword>
<dbReference type="InterPro" id="IPR002717">
    <property type="entry name" value="HAT_MYST-type"/>
</dbReference>
<keyword evidence="11" id="KW-0539">Nucleus</keyword>
<keyword evidence="6" id="KW-0863">Zinc-finger</keyword>
<dbReference type="GO" id="GO:0006355">
    <property type="term" value="P:regulation of DNA-templated transcription"/>
    <property type="evidence" value="ECO:0007669"/>
    <property type="project" value="InterPro"/>
</dbReference>
<dbReference type="Gene3D" id="1.10.10.10">
    <property type="entry name" value="Winged helix-like DNA-binding domain superfamily/Winged helix DNA-binding domain"/>
    <property type="match status" value="1"/>
</dbReference>
<dbReference type="GO" id="GO:0035267">
    <property type="term" value="C:NuA4 histone acetyltransferase complex"/>
    <property type="evidence" value="ECO:0007669"/>
    <property type="project" value="TreeGrafter"/>
</dbReference>
<comment type="caution">
    <text evidence="16">The sequence shown here is derived from an EMBL/GenBank/DDBJ whole genome shotgun (WGS) entry which is preliminary data.</text>
</comment>
<evidence type="ECO:0000256" key="9">
    <source>
        <dbReference type="ARBA" id="ARBA00023015"/>
    </source>
</evidence>
<keyword evidence="9" id="KW-0805">Transcription regulation</keyword>
<dbReference type="SUPFAM" id="SSF54160">
    <property type="entry name" value="Chromo domain-like"/>
    <property type="match status" value="1"/>
</dbReference>
<evidence type="ECO:0000256" key="4">
    <source>
        <dbReference type="ARBA" id="ARBA00022679"/>
    </source>
</evidence>
<dbReference type="InterPro" id="IPR050603">
    <property type="entry name" value="MYST_HAT"/>
</dbReference>
<evidence type="ECO:0000256" key="7">
    <source>
        <dbReference type="ARBA" id="ARBA00022833"/>
    </source>
</evidence>
<keyword evidence="7" id="KW-0862">Zinc</keyword>
<dbReference type="SUPFAM" id="SSF55729">
    <property type="entry name" value="Acyl-CoA N-acyltransferases (Nat)"/>
    <property type="match status" value="1"/>
</dbReference>
<keyword evidence="5" id="KW-0479">Metal-binding</keyword>
<dbReference type="InterPro" id="IPR016181">
    <property type="entry name" value="Acyl_CoA_acyltransferase"/>
</dbReference>
<dbReference type="InterPro" id="IPR036388">
    <property type="entry name" value="WH-like_DNA-bd_sf"/>
</dbReference>
<evidence type="ECO:0000256" key="14">
    <source>
        <dbReference type="SAM" id="MobiDB-lite"/>
    </source>
</evidence>
<dbReference type="Pfam" id="PF11717">
    <property type="entry name" value="Tudor-knot"/>
    <property type="match status" value="1"/>
</dbReference>
<accession>A0A9P6CWS3</accession>
<dbReference type="Gene3D" id="2.30.30.140">
    <property type="match status" value="1"/>
</dbReference>
<dbReference type="Pfam" id="PF01853">
    <property type="entry name" value="MOZ_SAS"/>
    <property type="match status" value="1"/>
</dbReference>
<dbReference type="EC" id="2.3.1.48" evidence="3"/>
<dbReference type="Gene3D" id="3.40.630.30">
    <property type="match status" value="1"/>
</dbReference>
<evidence type="ECO:0000313" key="16">
    <source>
        <dbReference type="EMBL" id="KAF9475509.1"/>
    </source>
</evidence>
<evidence type="ECO:0000313" key="17">
    <source>
        <dbReference type="Proteomes" id="UP000807469"/>
    </source>
</evidence>
<reference evidence="16" key="1">
    <citation type="submission" date="2020-11" db="EMBL/GenBank/DDBJ databases">
        <authorList>
            <consortium name="DOE Joint Genome Institute"/>
            <person name="Ahrendt S."/>
            <person name="Riley R."/>
            <person name="Andreopoulos W."/>
            <person name="Labutti K."/>
            <person name="Pangilinan J."/>
            <person name="Ruiz-Duenas F.J."/>
            <person name="Barrasa J.M."/>
            <person name="Sanchez-Garcia M."/>
            <person name="Camarero S."/>
            <person name="Miyauchi S."/>
            <person name="Serrano A."/>
            <person name="Linde D."/>
            <person name="Babiker R."/>
            <person name="Drula E."/>
            <person name="Ayuso-Fernandez I."/>
            <person name="Pacheco R."/>
            <person name="Padilla G."/>
            <person name="Ferreira P."/>
            <person name="Barriuso J."/>
            <person name="Kellner H."/>
            <person name="Castanera R."/>
            <person name="Alfaro M."/>
            <person name="Ramirez L."/>
            <person name="Pisabarro A.G."/>
            <person name="Kuo A."/>
            <person name="Tritt A."/>
            <person name="Lipzen A."/>
            <person name="He G."/>
            <person name="Yan M."/>
            <person name="Ng V."/>
            <person name="Cullen D."/>
            <person name="Martin F."/>
            <person name="Rosso M.-N."/>
            <person name="Henrissat B."/>
            <person name="Hibbett D."/>
            <person name="Martinez A.T."/>
            <person name="Grigoriev I.V."/>
        </authorList>
    </citation>
    <scope>NUCLEOTIDE SEQUENCE</scope>
    <source>
        <strain evidence="16">CIRM-BRFM 674</strain>
    </source>
</reference>
<sequence length="544" mass="62071">MPATHTVPLEHDLPVYLVHKNGEDKVVKILQKRPGEVYIHYVDMDKRMDEWIPEDTCRVRDPTPPPKKKRGRPRRVVEPQVPAPVPQPEPVEENGAGAPTEAVLTEQEFDLRQHKQLTAQRNFDIVIFEKWKLRPWYFSPYPLTETEVDDLVDTPIQPAAKIPGVARATVRSHGRTSDLLAGGLLRPHTGESMLWVCHFCFKYMADGTPWELHTKDCKLKHPPGRKVYQNGAHTIWEVDGAKEKLYCQNLSLFGKLFIDVKTLFFDCDNFLFYILTEGTSTEDHMMGFFSKEKLSYDDYNLACIMTLPQYQRKGWGMLMIEFSYELSRRAGKVGTPERPLSDLGLRSYLAYWISTLVRFFRRVLSVLPPEIKSLKTSNNFPNLLQEEMADEVDYVPSKKKKKIKGFDGESPEITPEQSKRMMPINSIQDPLFTTGRAMKTLPREDGGAETHVEIKCTLADIARATNLRTDDAAFALSECGLLTRRIVTGQKRTAEEAEEGQDPVAAAAVSDDYTILVTREAVDQVMKQRNVKMMYLIQDCVIAD</sequence>
<evidence type="ECO:0000256" key="3">
    <source>
        <dbReference type="ARBA" id="ARBA00013184"/>
    </source>
</evidence>
<gene>
    <name evidence="16" type="ORF">BDN70DRAFT_883620</name>
</gene>
<evidence type="ECO:0000256" key="6">
    <source>
        <dbReference type="ARBA" id="ARBA00022771"/>
    </source>
</evidence>
<dbReference type="InterPro" id="IPR016197">
    <property type="entry name" value="Chromo-like_dom_sf"/>
</dbReference>
<dbReference type="InterPro" id="IPR025995">
    <property type="entry name" value="Tudor-knot"/>
</dbReference>
<feature type="domain" description="MYST-type HAT" evidence="15">
    <location>
        <begin position="118"/>
        <end position="503"/>
    </location>
</feature>
<evidence type="ECO:0000256" key="11">
    <source>
        <dbReference type="ARBA" id="ARBA00023242"/>
    </source>
</evidence>
<proteinExistence type="inferred from homology"/>
<evidence type="ECO:0000256" key="1">
    <source>
        <dbReference type="ARBA" id="ARBA00004123"/>
    </source>
</evidence>
<dbReference type="PROSITE" id="PS51726">
    <property type="entry name" value="MYST_HAT"/>
    <property type="match status" value="1"/>
</dbReference>
<name>A0A9P6CWS3_9AGAR</name>
<comment type="subcellular location">
    <subcellularLocation>
        <location evidence="1">Nucleus</location>
    </subcellularLocation>
</comment>